<evidence type="ECO:0000313" key="3">
    <source>
        <dbReference type="Proteomes" id="UP001195483"/>
    </source>
</evidence>
<accession>A0AAE0RS11</accession>
<feature type="chain" id="PRO_5041993008" description="Secreted protein" evidence="1">
    <location>
        <begin position="23"/>
        <end position="146"/>
    </location>
</feature>
<sequence length="146" mass="16719">MHLVSVQLRWCFLLLLLCSTQATTSSELLRRVEGIKRLVYGNDRQNQSERDYCLYDIKTDTTKLKGVVVYKAKTDNQSERGCCVYDVKTDRTKLKVVVLYTEKTERTKLKGLVVHKAQTAITKGHDGQNQAESGCCFIRQRQTEPS</sequence>
<comment type="caution">
    <text evidence="2">The sequence shown here is derived from an EMBL/GenBank/DDBJ whole genome shotgun (WGS) entry which is preliminary data.</text>
</comment>
<keyword evidence="3" id="KW-1185">Reference proteome</keyword>
<dbReference type="AlphaFoldDB" id="A0AAE0RS11"/>
<evidence type="ECO:0008006" key="4">
    <source>
        <dbReference type="Google" id="ProtNLM"/>
    </source>
</evidence>
<keyword evidence="1" id="KW-0732">Signal</keyword>
<dbReference type="EMBL" id="JAEAOA010001506">
    <property type="protein sequence ID" value="KAK3578529.1"/>
    <property type="molecule type" value="Genomic_DNA"/>
</dbReference>
<proteinExistence type="predicted"/>
<organism evidence="2 3">
    <name type="scientific">Potamilus streckersoni</name>
    <dbReference type="NCBI Taxonomy" id="2493646"/>
    <lineage>
        <taxon>Eukaryota</taxon>
        <taxon>Metazoa</taxon>
        <taxon>Spiralia</taxon>
        <taxon>Lophotrochozoa</taxon>
        <taxon>Mollusca</taxon>
        <taxon>Bivalvia</taxon>
        <taxon>Autobranchia</taxon>
        <taxon>Heteroconchia</taxon>
        <taxon>Palaeoheterodonta</taxon>
        <taxon>Unionida</taxon>
        <taxon>Unionoidea</taxon>
        <taxon>Unionidae</taxon>
        <taxon>Ambleminae</taxon>
        <taxon>Lampsilini</taxon>
        <taxon>Potamilus</taxon>
    </lineage>
</organism>
<reference evidence="2" key="1">
    <citation type="journal article" date="2021" name="Genome Biol. Evol.">
        <title>A High-Quality Reference Genome for a Parasitic Bivalve with Doubly Uniparental Inheritance (Bivalvia: Unionida).</title>
        <authorList>
            <person name="Smith C.H."/>
        </authorList>
    </citation>
    <scope>NUCLEOTIDE SEQUENCE</scope>
    <source>
        <strain evidence="2">CHS0354</strain>
    </source>
</reference>
<gene>
    <name evidence="2" type="ORF">CHS0354_025236</name>
</gene>
<reference evidence="2" key="2">
    <citation type="journal article" date="2021" name="Genome Biol. Evol.">
        <title>Developing a high-quality reference genome for a parasitic bivalve with doubly uniparental inheritance (Bivalvia: Unionida).</title>
        <authorList>
            <person name="Smith C.H."/>
        </authorList>
    </citation>
    <scope>NUCLEOTIDE SEQUENCE</scope>
    <source>
        <strain evidence="2">CHS0354</strain>
        <tissue evidence="2">Mantle</tissue>
    </source>
</reference>
<name>A0AAE0RS11_9BIVA</name>
<dbReference type="Proteomes" id="UP001195483">
    <property type="component" value="Unassembled WGS sequence"/>
</dbReference>
<evidence type="ECO:0000256" key="1">
    <source>
        <dbReference type="SAM" id="SignalP"/>
    </source>
</evidence>
<reference evidence="2" key="3">
    <citation type="submission" date="2023-05" db="EMBL/GenBank/DDBJ databases">
        <authorList>
            <person name="Smith C.H."/>
        </authorList>
    </citation>
    <scope>NUCLEOTIDE SEQUENCE</scope>
    <source>
        <strain evidence="2">CHS0354</strain>
        <tissue evidence="2">Mantle</tissue>
    </source>
</reference>
<feature type="signal peptide" evidence="1">
    <location>
        <begin position="1"/>
        <end position="22"/>
    </location>
</feature>
<protein>
    <recommendedName>
        <fullName evidence="4">Secreted protein</fullName>
    </recommendedName>
</protein>
<evidence type="ECO:0000313" key="2">
    <source>
        <dbReference type="EMBL" id="KAK3578529.1"/>
    </source>
</evidence>